<evidence type="ECO:0000259" key="2">
    <source>
        <dbReference type="Pfam" id="PF04073"/>
    </source>
</evidence>
<feature type="domain" description="YbaK/aminoacyl-tRNA synthetase-associated" evidence="2">
    <location>
        <begin position="23"/>
        <end position="149"/>
    </location>
</feature>
<dbReference type="Pfam" id="PF04073">
    <property type="entry name" value="tRNA_edit"/>
    <property type="match status" value="1"/>
</dbReference>
<evidence type="ECO:0000313" key="3">
    <source>
        <dbReference type="EMBL" id="MFD1333842.1"/>
    </source>
</evidence>
<dbReference type="Proteomes" id="UP001597171">
    <property type="component" value="Unassembled WGS sequence"/>
</dbReference>
<reference evidence="4" key="1">
    <citation type="journal article" date="2019" name="Int. J. Syst. Evol. Microbiol.">
        <title>The Global Catalogue of Microorganisms (GCM) 10K type strain sequencing project: providing services to taxonomists for standard genome sequencing and annotation.</title>
        <authorList>
            <consortium name="The Broad Institute Genomics Platform"/>
            <consortium name="The Broad Institute Genome Sequencing Center for Infectious Disease"/>
            <person name="Wu L."/>
            <person name="Ma J."/>
        </authorList>
    </citation>
    <scope>NUCLEOTIDE SEQUENCE [LARGE SCALE GENOMIC DNA]</scope>
    <source>
        <strain evidence="4">CCUG 61696</strain>
    </source>
</reference>
<organism evidence="3 4">
    <name type="scientific">Methylopila musalis</name>
    <dbReference type="NCBI Taxonomy" id="1134781"/>
    <lineage>
        <taxon>Bacteria</taxon>
        <taxon>Pseudomonadati</taxon>
        <taxon>Pseudomonadota</taxon>
        <taxon>Alphaproteobacteria</taxon>
        <taxon>Hyphomicrobiales</taxon>
        <taxon>Methylopilaceae</taxon>
        <taxon>Methylopila</taxon>
    </lineage>
</organism>
<gene>
    <name evidence="3" type="ORF">ACFQ4O_17695</name>
</gene>
<dbReference type="PANTHER" id="PTHR31423:SF3">
    <property type="entry name" value="PROLYL-TRNA SYNTHETASE ASSOCIATED DOMAIN-CONTAINING PROTEIN 1-RELATED"/>
    <property type="match status" value="1"/>
</dbReference>
<protein>
    <submittedName>
        <fullName evidence="3">Prolyl-tRNA synthetase associated domain-containing protein</fullName>
    </submittedName>
</protein>
<sequence>MTEPTDALAALAALGIEAPTREHAPVFTVDEMMAVCGDMPGAHTKNLFLRDGKRTFFLVTLRHDTALDLKALRGLIGARGGLSFASAEALQETLGVASGSVSPLAVVNDAGRAVTVCLERALLSAETVNVHPLRNDRTTALRPDDLLRFLREQGYEPVLFDLA</sequence>
<dbReference type="PANTHER" id="PTHR31423">
    <property type="entry name" value="YBAK DOMAIN-CONTAINING PROTEIN"/>
    <property type="match status" value="1"/>
</dbReference>
<evidence type="ECO:0000313" key="4">
    <source>
        <dbReference type="Proteomes" id="UP001597171"/>
    </source>
</evidence>
<dbReference type="SUPFAM" id="SSF55826">
    <property type="entry name" value="YbaK/ProRS associated domain"/>
    <property type="match status" value="1"/>
</dbReference>
<dbReference type="RefSeq" id="WP_378777713.1">
    <property type="nucleotide sequence ID" value="NZ_JBHTMX010000366.1"/>
</dbReference>
<comment type="similarity">
    <text evidence="1">Belongs to the PRORSD1 family.</text>
</comment>
<dbReference type="Gene3D" id="3.90.960.10">
    <property type="entry name" value="YbaK/aminoacyl-tRNA synthetase-associated domain"/>
    <property type="match status" value="1"/>
</dbReference>
<evidence type="ECO:0000256" key="1">
    <source>
        <dbReference type="ARBA" id="ARBA00010201"/>
    </source>
</evidence>
<dbReference type="CDD" id="cd04335">
    <property type="entry name" value="PrdX_deacylase"/>
    <property type="match status" value="1"/>
</dbReference>
<dbReference type="EMBL" id="JBHTMX010000366">
    <property type="protein sequence ID" value="MFD1333842.1"/>
    <property type="molecule type" value="Genomic_DNA"/>
</dbReference>
<accession>A0ABW3ZDE0</accession>
<dbReference type="InterPro" id="IPR036754">
    <property type="entry name" value="YbaK/aa-tRNA-synt-asso_dom_sf"/>
</dbReference>
<dbReference type="InterPro" id="IPR040285">
    <property type="entry name" value="ProX/PRXD1"/>
</dbReference>
<keyword evidence="4" id="KW-1185">Reference proteome</keyword>
<comment type="caution">
    <text evidence="3">The sequence shown here is derived from an EMBL/GenBank/DDBJ whole genome shotgun (WGS) entry which is preliminary data.</text>
</comment>
<dbReference type="InterPro" id="IPR007214">
    <property type="entry name" value="YbaK/aa-tRNA-synth-assoc-dom"/>
</dbReference>
<proteinExistence type="inferred from homology"/>
<name>A0ABW3ZDE0_9HYPH</name>